<dbReference type="SUPFAM" id="SSF51430">
    <property type="entry name" value="NAD(P)-linked oxidoreductase"/>
    <property type="match status" value="1"/>
</dbReference>
<name>A0A6A6VXD3_9PEZI</name>
<dbReference type="GeneID" id="54485728"/>
<keyword evidence="5" id="KW-1185">Reference proteome</keyword>
<dbReference type="PANTHER" id="PTHR43147:SF2">
    <property type="entry name" value="NADP-DEPENDENT OXIDOREDUCTASE DOMAIN-CONTAINING PROTEIN"/>
    <property type="match status" value="1"/>
</dbReference>
<sequence>MDSTQLKPKTAHVNLMVDTVIANLPEDGLRSVMRSLLTTDPSITSKFEAHVREYLHNKADQPIITDLFIVDDKPLNINSRDPRKGEHNQTDPSQNDQERWGSSYDTVKCKPGPELYRLQQYIRCSIGCGMCYQSIPFARRIVDGVSSSIGPSVSRNVDLVHCLESFDGDMLQMVTAIQKTLLGPSGKRELDGTEKVLVQGLLDALQRCKIALEQGFPFERSLGAVSVALGQRDTGFGSGLDEVRSGKDASSDTSKGVMLSETFELNGIVLPRLFSGLWQLSSPAWGTAPFDAMNTHFTHYISKGLLAWDMADHYADSELIFGRLRNAHAKRQSIFGATKYCVFNHPVTITAEVISAAITERCTRLDTRTLDLLQFHWQSYADPQYISVLQFLHANSRVAMLGLCNFDTLHLEQVLSHNIPIATNQVQFSLIDARPELKMGAVCAKYNIKLLTYGTLCGGFLADKWLDRSEPEAFSQGMTPSQRKYLEMIKTWGDWALFQRLLRELKNIAMKRGVSVANVATRWVLDHAYVGAVIVGARLGVSEHVEDNLASCGWELDADDRGRIESVLELSRRRDMLEIMGDCGAEYR</sequence>
<evidence type="ECO:0000259" key="3">
    <source>
        <dbReference type="Pfam" id="PF00248"/>
    </source>
</evidence>
<dbReference type="InterPro" id="IPR036812">
    <property type="entry name" value="NAD(P)_OxRdtase_dom_sf"/>
</dbReference>
<feature type="region of interest" description="Disordered" evidence="2">
    <location>
        <begin position="78"/>
        <end position="104"/>
    </location>
</feature>
<organism evidence="4 5">
    <name type="scientific">Pseudovirgaria hyperparasitica</name>
    <dbReference type="NCBI Taxonomy" id="470096"/>
    <lineage>
        <taxon>Eukaryota</taxon>
        <taxon>Fungi</taxon>
        <taxon>Dikarya</taxon>
        <taxon>Ascomycota</taxon>
        <taxon>Pezizomycotina</taxon>
        <taxon>Dothideomycetes</taxon>
        <taxon>Dothideomycetes incertae sedis</taxon>
        <taxon>Acrospermales</taxon>
        <taxon>Acrospermaceae</taxon>
        <taxon>Pseudovirgaria</taxon>
    </lineage>
</organism>
<dbReference type="PANTHER" id="PTHR43147">
    <property type="entry name" value="PROTEIN TAS"/>
    <property type="match status" value="1"/>
</dbReference>
<dbReference type="Gene3D" id="3.20.20.100">
    <property type="entry name" value="NADP-dependent oxidoreductase domain"/>
    <property type="match status" value="1"/>
</dbReference>
<dbReference type="Proteomes" id="UP000799437">
    <property type="component" value="Unassembled WGS sequence"/>
</dbReference>
<accession>A0A6A6VXD3</accession>
<evidence type="ECO:0000313" key="4">
    <source>
        <dbReference type="EMBL" id="KAF2754466.1"/>
    </source>
</evidence>
<dbReference type="CDD" id="cd19101">
    <property type="entry name" value="AKR_unchar"/>
    <property type="match status" value="1"/>
</dbReference>
<gene>
    <name evidence="4" type="ORF">EJ05DRAFT_479444</name>
</gene>
<feature type="compositionally biased region" description="Basic and acidic residues" evidence="2">
    <location>
        <begin position="78"/>
        <end position="89"/>
    </location>
</feature>
<protein>
    <submittedName>
        <fullName evidence="4">Aldo/keto reductase</fullName>
    </submittedName>
</protein>
<dbReference type="Pfam" id="PF00248">
    <property type="entry name" value="Aldo_ket_red"/>
    <property type="match status" value="1"/>
</dbReference>
<dbReference type="OrthoDB" id="686384at2759"/>
<keyword evidence="1" id="KW-0560">Oxidoreductase</keyword>
<evidence type="ECO:0000256" key="2">
    <source>
        <dbReference type="SAM" id="MobiDB-lite"/>
    </source>
</evidence>
<evidence type="ECO:0000256" key="1">
    <source>
        <dbReference type="ARBA" id="ARBA00023002"/>
    </source>
</evidence>
<dbReference type="AlphaFoldDB" id="A0A6A6VXD3"/>
<feature type="domain" description="NADP-dependent oxidoreductase" evidence="3">
    <location>
        <begin position="273"/>
        <end position="568"/>
    </location>
</feature>
<dbReference type="InterPro" id="IPR023210">
    <property type="entry name" value="NADP_OxRdtase_dom"/>
</dbReference>
<proteinExistence type="predicted"/>
<evidence type="ECO:0000313" key="5">
    <source>
        <dbReference type="Proteomes" id="UP000799437"/>
    </source>
</evidence>
<dbReference type="EMBL" id="ML996580">
    <property type="protein sequence ID" value="KAF2754466.1"/>
    <property type="molecule type" value="Genomic_DNA"/>
</dbReference>
<dbReference type="RefSeq" id="XP_033596917.1">
    <property type="nucleotide sequence ID" value="XM_033744674.1"/>
</dbReference>
<reference evidence="4" key="1">
    <citation type="journal article" date="2020" name="Stud. Mycol.">
        <title>101 Dothideomycetes genomes: a test case for predicting lifestyles and emergence of pathogens.</title>
        <authorList>
            <person name="Haridas S."/>
            <person name="Albert R."/>
            <person name="Binder M."/>
            <person name="Bloem J."/>
            <person name="Labutti K."/>
            <person name="Salamov A."/>
            <person name="Andreopoulos B."/>
            <person name="Baker S."/>
            <person name="Barry K."/>
            <person name="Bills G."/>
            <person name="Bluhm B."/>
            <person name="Cannon C."/>
            <person name="Castanera R."/>
            <person name="Culley D."/>
            <person name="Daum C."/>
            <person name="Ezra D."/>
            <person name="Gonzalez J."/>
            <person name="Henrissat B."/>
            <person name="Kuo A."/>
            <person name="Liang C."/>
            <person name="Lipzen A."/>
            <person name="Lutzoni F."/>
            <person name="Magnuson J."/>
            <person name="Mondo S."/>
            <person name="Nolan M."/>
            <person name="Ohm R."/>
            <person name="Pangilinan J."/>
            <person name="Park H.-J."/>
            <person name="Ramirez L."/>
            <person name="Alfaro M."/>
            <person name="Sun H."/>
            <person name="Tritt A."/>
            <person name="Yoshinaga Y."/>
            <person name="Zwiers L.-H."/>
            <person name="Turgeon B."/>
            <person name="Goodwin S."/>
            <person name="Spatafora J."/>
            <person name="Crous P."/>
            <person name="Grigoriev I."/>
        </authorList>
    </citation>
    <scope>NUCLEOTIDE SEQUENCE</scope>
    <source>
        <strain evidence="4">CBS 121739</strain>
    </source>
</reference>
<dbReference type="GO" id="GO:0016491">
    <property type="term" value="F:oxidoreductase activity"/>
    <property type="evidence" value="ECO:0007669"/>
    <property type="project" value="UniProtKB-KW"/>
</dbReference>